<dbReference type="AlphaFoldDB" id="A0A6J2YHT0"/>
<reference evidence="3 4" key="1">
    <citation type="submission" date="2025-04" db="UniProtKB">
        <authorList>
            <consortium name="RefSeq"/>
        </authorList>
    </citation>
    <scope>IDENTIFICATION</scope>
    <source>
        <tissue evidence="3 4">Gonads</tissue>
    </source>
</reference>
<keyword evidence="3 4" id="KW-0808">Transferase</keyword>
<keyword evidence="2" id="KW-1185">Reference proteome</keyword>
<dbReference type="InterPro" id="IPR013584">
    <property type="entry name" value="RAP"/>
</dbReference>
<gene>
    <name evidence="3 4" type="primary">LOC115888132</name>
</gene>
<sequence>MFFVFQLKTKFSACSVNMNIYKNAFKMYQFCYKRRVSVFNRQYKCFACELGNRKYMIRTPNKVKRTHNFNSKKMSSDISSADYNIDQEATTDLYPYLETESDPQRESLWNYLFLDNTDDKTIILKKCASVEEVFNFFKEHSDNISDKHISQIILKLSDLQTLFFYHMDDETARREDFFKKLQEYREFSAILSILNDKISSYDPFLLSYVILHLHKLGVPTESYLIQHIAVQLTRHLLKEFTLEMTANLFKVIFKDHSVRPYNIVKDLIPTVLQQIEKVDNVTDLEYVTICLNRMFQVLTNDVLDRLETKVVELIEQKVLKNSDSHTILKIILLFNYPAWRTRNTRFISKCILFMEDYIELLNFTEMEFLHDVLISNQEPGDALNTIQRCSAKHIQQLEDSQSHRETRLKLFCCLIYFSSPASIVQFRKHITKYLNDKENLESLTLLRKIFSYLKVSDKKMYEFYWDSSCQVLKESRNIQTMLKLMDNYNNFVYSNSKSRHFAFEHHVIKLAKKYFYDGTLTLIPDHFFQCFSFAFLYCADTGFLNDLLVAFRENNVQMGMTSCMKMSQALHLLGDVRNVILKKESIEEVKNILNKVTERIYTYNKRSNTKNLLIKSAVLRDDYETELITDILESMKDIDCMSSKVLEGICFNLYSTDSLIPEAINKCTDYVIQNNRSILGFNAEKLLNVCYYLNYYPIYADKLFPIVTDIIIRDQERASGLSFLQAALALSYFNCMPKSFVKQIFNVEFLDRLDVELRNCYFKDTYPYRVRYILMQLNRVMCLENPEYNIPWFHQKIIDEYQKTYAIDDVSNRCHLKLREYMLNVVPKEYVSENVSVPYGYRINFVIHLDQNNRPTVNVDDPRTIKLAILVKYPRSYTRFSVQLKGQDELKNRHLEILGYKVKIIKWEEFKNLLYAGERIEFINNVIYS</sequence>
<dbReference type="OrthoDB" id="385235at2759"/>
<dbReference type="InterPro" id="IPR013579">
    <property type="entry name" value="FAST_2"/>
</dbReference>
<evidence type="ECO:0000313" key="2">
    <source>
        <dbReference type="Proteomes" id="UP000504635"/>
    </source>
</evidence>
<accession>A0A6J2YHT0</accession>
<dbReference type="Proteomes" id="UP000504635">
    <property type="component" value="Unplaced"/>
</dbReference>
<dbReference type="RefSeq" id="XP_030763578.1">
    <property type="nucleotide sequence ID" value="XM_030907718.1"/>
</dbReference>
<organism evidence="2 4">
    <name type="scientific">Sitophilus oryzae</name>
    <name type="common">Rice weevil</name>
    <name type="synonym">Curculio oryzae</name>
    <dbReference type="NCBI Taxonomy" id="7048"/>
    <lineage>
        <taxon>Eukaryota</taxon>
        <taxon>Metazoa</taxon>
        <taxon>Ecdysozoa</taxon>
        <taxon>Arthropoda</taxon>
        <taxon>Hexapoda</taxon>
        <taxon>Insecta</taxon>
        <taxon>Pterygota</taxon>
        <taxon>Neoptera</taxon>
        <taxon>Endopterygota</taxon>
        <taxon>Coleoptera</taxon>
        <taxon>Polyphaga</taxon>
        <taxon>Cucujiformia</taxon>
        <taxon>Curculionidae</taxon>
        <taxon>Dryophthorinae</taxon>
        <taxon>Sitophilus</taxon>
    </lineage>
</organism>
<dbReference type="GO" id="GO:0044528">
    <property type="term" value="P:regulation of mitochondrial mRNA stability"/>
    <property type="evidence" value="ECO:0007669"/>
    <property type="project" value="InterPro"/>
</dbReference>
<dbReference type="Pfam" id="PF06743">
    <property type="entry name" value="FAST_1"/>
    <property type="match status" value="1"/>
</dbReference>
<dbReference type="GeneID" id="115888132"/>
<dbReference type="InterPro" id="IPR016024">
    <property type="entry name" value="ARM-type_fold"/>
</dbReference>
<dbReference type="Pfam" id="PF08368">
    <property type="entry name" value="FAST_2"/>
    <property type="match status" value="1"/>
</dbReference>
<evidence type="ECO:0000313" key="4">
    <source>
        <dbReference type="RefSeq" id="XP_030763578.1"/>
    </source>
</evidence>
<dbReference type="RefSeq" id="XP_030763577.1">
    <property type="nucleotide sequence ID" value="XM_030907717.1"/>
</dbReference>
<feature type="domain" description="RAP" evidence="1">
    <location>
        <begin position="867"/>
        <end position="925"/>
    </location>
</feature>
<dbReference type="GO" id="GO:0016301">
    <property type="term" value="F:kinase activity"/>
    <property type="evidence" value="ECO:0007669"/>
    <property type="project" value="UniProtKB-KW"/>
</dbReference>
<dbReference type="SUPFAM" id="SSF48371">
    <property type="entry name" value="ARM repeat"/>
    <property type="match status" value="1"/>
</dbReference>
<evidence type="ECO:0000259" key="1">
    <source>
        <dbReference type="PROSITE" id="PS51286"/>
    </source>
</evidence>
<dbReference type="InterPro" id="IPR010622">
    <property type="entry name" value="FAST_Leu-rich"/>
</dbReference>
<dbReference type="PROSITE" id="PS51286">
    <property type="entry name" value="RAP"/>
    <property type="match status" value="1"/>
</dbReference>
<protein>
    <submittedName>
        <fullName evidence="3">FAST kinase domain-containing protein 1, mitochondrial isoform X1</fullName>
    </submittedName>
    <submittedName>
        <fullName evidence="4">FAST kinase domain-containing protein 1, mitochondrial isoform X2</fullName>
    </submittedName>
</protein>
<keyword evidence="3 4" id="KW-0418">Kinase</keyword>
<dbReference type="KEGG" id="soy:115888132"/>
<name>A0A6J2YHT0_SITOR</name>
<proteinExistence type="predicted"/>
<evidence type="ECO:0000313" key="3">
    <source>
        <dbReference type="RefSeq" id="XP_030763577.1"/>
    </source>
</evidence>